<evidence type="ECO:0000313" key="11">
    <source>
        <dbReference type="EMBL" id="KAK1629358.1"/>
    </source>
</evidence>
<dbReference type="GO" id="GO:0004519">
    <property type="term" value="F:endonuclease activity"/>
    <property type="evidence" value="ECO:0007669"/>
    <property type="project" value="UniProtKB-KW"/>
</dbReference>
<evidence type="ECO:0000256" key="4">
    <source>
        <dbReference type="ARBA" id="ARBA00022722"/>
    </source>
</evidence>
<evidence type="ECO:0000256" key="1">
    <source>
        <dbReference type="ARBA" id="ARBA00012493"/>
    </source>
</evidence>
<dbReference type="Gene3D" id="3.30.70.270">
    <property type="match status" value="2"/>
</dbReference>
<name>A0AAD8W1H4_LOLMU</name>
<dbReference type="CDD" id="cd01647">
    <property type="entry name" value="RT_LTR"/>
    <property type="match status" value="1"/>
</dbReference>
<dbReference type="CDD" id="cd00303">
    <property type="entry name" value="retropepsin_like"/>
    <property type="match status" value="1"/>
</dbReference>
<dbReference type="PANTHER" id="PTHR37984">
    <property type="entry name" value="PROTEIN CBG26694"/>
    <property type="match status" value="1"/>
</dbReference>
<dbReference type="Pfam" id="PF03478">
    <property type="entry name" value="Beta-prop_KIB1-4"/>
    <property type="match status" value="2"/>
</dbReference>
<feature type="domain" description="KIB1-4 beta-propeller" evidence="9">
    <location>
        <begin position="552"/>
        <end position="703"/>
    </location>
</feature>
<accession>A0AAD8W1H4</accession>
<dbReference type="InterPro" id="IPR021109">
    <property type="entry name" value="Peptidase_aspartic_dom_sf"/>
</dbReference>
<organism evidence="11 12">
    <name type="scientific">Lolium multiflorum</name>
    <name type="common">Italian ryegrass</name>
    <name type="synonym">Lolium perenne subsp. multiflorum</name>
    <dbReference type="NCBI Taxonomy" id="4521"/>
    <lineage>
        <taxon>Eukaryota</taxon>
        <taxon>Viridiplantae</taxon>
        <taxon>Streptophyta</taxon>
        <taxon>Embryophyta</taxon>
        <taxon>Tracheophyta</taxon>
        <taxon>Spermatophyta</taxon>
        <taxon>Magnoliopsida</taxon>
        <taxon>Liliopsida</taxon>
        <taxon>Poales</taxon>
        <taxon>Poaceae</taxon>
        <taxon>BOP clade</taxon>
        <taxon>Pooideae</taxon>
        <taxon>Poodae</taxon>
        <taxon>Poeae</taxon>
        <taxon>Poeae Chloroplast Group 2 (Poeae type)</taxon>
        <taxon>Loliodinae</taxon>
        <taxon>Loliinae</taxon>
        <taxon>Lolium</taxon>
    </lineage>
</organism>
<dbReference type="Gene3D" id="2.40.70.10">
    <property type="entry name" value="Acid Proteases"/>
    <property type="match status" value="1"/>
</dbReference>
<dbReference type="InterPro" id="IPR005174">
    <property type="entry name" value="KIB1-4_b-propeller"/>
</dbReference>
<sequence length="2051" mass="231673">MARSINESGSSWVFPDGPLEEIASRCDVITAASLVGSCKFYHDSATQSVALPASQPFGMPCVLHTHQTEVPPAHNPFSRVHKFKQQGAQKDKQHDAKDRKGTLCQLTPLDRISSDAVIPDGGTGMWAGANGDWIALLGFPWNWELVNVYTGRRIPLPPISEFKSTPDKLVFESNDQHLQLLKIAICRVPTAASNYTSFSVLAIFNAAIAVLHCASSRWTVLDNQFLAYGYSDAIIHKGIVFAVTQTGEVYAWNQLSWGPLLISTAPIPPELDEQGRYNLGSWWLARSPDGSRLFLVHTWGVTDGRDYTGLVRILPAAATSEGRHGRTIRGYGKGLLGCEVYSMDTSQLMPPRPWRRIISLGSYSLFLGVNYPIIIPVEDGAEHDRPNMARSNSVYTSHHAVGLAYPPSPEICRFSLNSEDCTVGFQTNIRWTWRQVPLWLIPSFANARQWNLPSRHRLCRGGGDGHLEALTGDNIDLIAAHLDVTYTVRLAACSRELYDMISKDEGKMHHWDEPCLLMPPPAYWFGEHWDLATASRLHDTVYDLVPLDHPRRSVALPFMHDRKWLGANGDWIAAADHHEWCLVNVYTERHIPLPSLPDSKIHHSIVSYRPAYSFNWGPAIYLLKIVICQVPTKGGRYADYKLIALFDKTIFYLEGGGDWRMLEALTPAPDYPNYCDAIELRGHVFAVDETDGSTYFWDTANDLSHRGYLAKSSRLCGAENTREKRALRRAGIRRGNSLPEGEIDAIVTVIELDIISITIIIISTIITAVSTAGHRIAMNEVRKKLFSISLSDKTLLDTSCSGSFTRNKEEFKRDLLDRIQENTEGWENDKDRESGIIYDYKCIEAFMDTDKFRNMSATYGLDSQVVANLYKAFASHYELPKKNFDKYHEPYKDKIDSSINKCVVVETADHVIPEAYIEKTPFPAKMKEYSVINSAVHKSEKKPIEPEEQIKVEPAVAIVKDLVTENVEDGHIIFCEDASNIVSHPNKPKQVSVPMLSVRIGDHCYYGLCDIGASVSAIPYELYTEIMHEIGSCELEDIDVVIQLANRETISPIGIVRDVEVLCGKIKYPADFLVLGSAANCKKEKILTKFAGESYEFNFSKFTKTPYKADLPNNDFKMEQCASIVLVPNNPLQQHLEDSESEVFRKERDELEEIFLRQPILKHDLPVEDLGTTPPPKEDPVFDLKPLPDNLKYAHIDDKKIYPVIISSKLTEFEEERLLEILKKHRGAIGYTLDDLKGISPSICQHAINMEDDAKPVVEHQRRLIPKMKEVVRNEVLKLLEAGIIYPIADSRWVSPVHCVPKKGGMTVVPNDNDELIPQRVVVGYRMCIDFRKVNKVTKKDHYPLPFIDQMLERLSKNTHFCFLDGYSGFSQIAVKTKDQEKTTFTCPYGTYAYRRMPFGLCNAPATFQRCMSAIFHGFCESIVEVFMDDFSVYGNSFDSCLRNLDKVLQRCEETNLVLNWEKCHFMVNEGIVLGHKISERGIEVDRAKVEAIEKMPYPRDVKDFSKISKPLTNLLQKDVPFVFDDDCKEAFETLKKALTTAPVVEPPDWNLPFEIMCDASDFAVGAVLGQRVDKKLNVIHYASKTLDAAQRNYATTEKELLAVVFACDKFRSYIVDSKVTIHTDHAAIRYLMTKKDAKPRLIRWVLLLQEFDLHIVDRKGADNPVADNLSRLENIAYDPVPVNDSFPNEQLAVIKGPLPPALSLDSFPVLEEALRTTDEFCDQYRALRREVEILQEENCRLRRMLEYHSIHITRSSSPTSDNNESLRVLVQNCQAEKLKEIYLSHRGYLAKSYSRLCGAENTREKRALRRAGIRRGNSLPEGEIDAIVTVIELDIISITIIIISTIITAVSTAGHQNLMLPFVIPPPVVDDQQYAWFLAPSADGKRLMIILTVNKIGIANAEVPPDIPYAANGLQLRQYPPVATYVFELDPLSTARAGDFLWRQVNSLSDHSLFLGLNYPIIANLKKRESKAPDGTLVPFMRKNCVYTAYRNIRYNQYPKILRCNLQPDEGETVGVISLPKDGWDSVRQAAMWFKPALNIARSVLPLKKQ</sequence>
<evidence type="ECO:0000256" key="7">
    <source>
        <dbReference type="ARBA" id="ARBA00022918"/>
    </source>
</evidence>
<proteinExistence type="predicted"/>
<dbReference type="InterPro" id="IPR041373">
    <property type="entry name" value="RT_RNaseH"/>
</dbReference>
<keyword evidence="3" id="KW-0548">Nucleotidyltransferase</keyword>
<keyword evidence="4" id="KW-0540">Nuclease</keyword>
<keyword evidence="12" id="KW-1185">Reference proteome</keyword>
<dbReference type="EMBL" id="JAUUTY010000005">
    <property type="protein sequence ID" value="KAK1629358.1"/>
    <property type="molecule type" value="Genomic_DNA"/>
</dbReference>
<evidence type="ECO:0000313" key="12">
    <source>
        <dbReference type="Proteomes" id="UP001231189"/>
    </source>
</evidence>
<keyword evidence="2" id="KW-0808">Transferase</keyword>
<protein>
    <recommendedName>
        <fullName evidence="1">RNA-directed DNA polymerase</fullName>
        <ecNumber evidence="1">2.7.7.49</ecNumber>
    </recommendedName>
</protein>
<dbReference type="SUPFAM" id="SSF56672">
    <property type="entry name" value="DNA/RNA polymerases"/>
    <property type="match status" value="1"/>
</dbReference>
<evidence type="ECO:0000259" key="10">
    <source>
        <dbReference type="Pfam" id="PF17917"/>
    </source>
</evidence>
<dbReference type="FunFam" id="3.10.20.370:FF:000001">
    <property type="entry name" value="Retrovirus-related Pol polyprotein from transposon 17.6-like protein"/>
    <property type="match status" value="1"/>
</dbReference>
<feature type="domain" description="Reverse transcriptase RNase H-like" evidence="10">
    <location>
        <begin position="1549"/>
        <end position="1652"/>
    </location>
</feature>
<dbReference type="InterPro" id="IPR050951">
    <property type="entry name" value="Retrovirus_Pol_polyprotein"/>
</dbReference>
<feature type="domain" description="KIB1-4 beta-propeller" evidence="9">
    <location>
        <begin position="126"/>
        <end position="398"/>
    </location>
</feature>
<dbReference type="InterPro" id="IPR043502">
    <property type="entry name" value="DNA/RNA_pol_sf"/>
</dbReference>
<evidence type="ECO:0000259" key="8">
    <source>
        <dbReference type="Pfam" id="PF00078"/>
    </source>
</evidence>
<dbReference type="InterPro" id="IPR043128">
    <property type="entry name" value="Rev_trsase/Diguanyl_cyclase"/>
</dbReference>
<evidence type="ECO:0000259" key="9">
    <source>
        <dbReference type="Pfam" id="PF03478"/>
    </source>
</evidence>
<dbReference type="InterPro" id="IPR000477">
    <property type="entry name" value="RT_dom"/>
</dbReference>
<evidence type="ECO:0000256" key="6">
    <source>
        <dbReference type="ARBA" id="ARBA00022801"/>
    </source>
</evidence>
<comment type="caution">
    <text evidence="11">The sequence shown here is derived from an EMBL/GenBank/DDBJ whole genome shotgun (WGS) entry which is preliminary data.</text>
</comment>
<reference evidence="11" key="1">
    <citation type="submission" date="2023-07" db="EMBL/GenBank/DDBJ databases">
        <title>A chromosome-level genome assembly of Lolium multiflorum.</title>
        <authorList>
            <person name="Chen Y."/>
            <person name="Copetti D."/>
            <person name="Kolliker R."/>
            <person name="Studer B."/>
        </authorList>
    </citation>
    <scope>NUCLEOTIDE SEQUENCE</scope>
    <source>
        <strain evidence="11">02402/16</strain>
        <tissue evidence="11">Leaf</tissue>
    </source>
</reference>
<dbReference type="PANTHER" id="PTHR37984:SF5">
    <property type="entry name" value="PROTEIN NYNRIN-LIKE"/>
    <property type="match status" value="1"/>
</dbReference>
<dbReference type="Pfam" id="PF00078">
    <property type="entry name" value="RVT_1"/>
    <property type="match status" value="1"/>
</dbReference>
<dbReference type="GO" id="GO:0003964">
    <property type="term" value="F:RNA-directed DNA polymerase activity"/>
    <property type="evidence" value="ECO:0007669"/>
    <property type="project" value="UniProtKB-KW"/>
</dbReference>
<dbReference type="GO" id="GO:0016787">
    <property type="term" value="F:hydrolase activity"/>
    <property type="evidence" value="ECO:0007669"/>
    <property type="project" value="UniProtKB-KW"/>
</dbReference>
<keyword evidence="5" id="KW-0255">Endonuclease</keyword>
<dbReference type="EC" id="2.7.7.49" evidence="1"/>
<evidence type="ECO:0000256" key="2">
    <source>
        <dbReference type="ARBA" id="ARBA00022679"/>
    </source>
</evidence>
<keyword evidence="6" id="KW-0378">Hydrolase</keyword>
<dbReference type="Pfam" id="PF17917">
    <property type="entry name" value="RT_RNaseH"/>
    <property type="match status" value="1"/>
</dbReference>
<dbReference type="Gene3D" id="3.10.10.10">
    <property type="entry name" value="HIV Type 1 Reverse Transcriptase, subunit A, domain 1"/>
    <property type="match status" value="1"/>
</dbReference>
<keyword evidence="7" id="KW-0695">RNA-directed DNA polymerase</keyword>
<feature type="domain" description="Reverse transcriptase" evidence="8">
    <location>
        <begin position="1323"/>
        <end position="1478"/>
    </location>
</feature>
<gene>
    <name evidence="11" type="ORF">QYE76_003673</name>
</gene>
<dbReference type="Proteomes" id="UP001231189">
    <property type="component" value="Unassembled WGS sequence"/>
</dbReference>
<dbReference type="CDD" id="cd09274">
    <property type="entry name" value="RNase_HI_RT_Ty3"/>
    <property type="match status" value="1"/>
</dbReference>
<evidence type="ECO:0000256" key="5">
    <source>
        <dbReference type="ARBA" id="ARBA00022759"/>
    </source>
</evidence>
<evidence type="ECO:0000256" key="3">
    <source>
        <dbReference type="ARBA" id="ARBA00022695"/>
    </source>
</evidence>